<evidence type="ECO:0000313" key="12">
    <source>
        <dbReference type="EMBL" id="ROL42863.1"/>
    </source>
</evidence>
<dbReference type="GO" id="GO:0005886">
    <property type="term" value="C:plasma membrane"/>
    <property type="evidence" value="ECO:0007669"/>
    <property type="project" value="TreeGrafter"/>
</dbReference>
<reference evidence="12 13" key="1">
    <citation type="submission" date="2018-10" db="EMBL/GenBank/DDBJ databases">
        <title>Genome assembly for a Yunnan-Guizhou Plateau 3E fish, Anabarilius grahami (Regan), and its evolutionary and genetic applications.</title>
        <authorList>
            <person name="Jiang W."/>
        </authorList>
    </citation>
    <scope>NUCLEOTIDE SEQUENCE [LARGE SCALE GENOMIC DNA]</scope>
    <source>
        <strain evidence="12">AG-KIZ</strain>
        <tissue evidence="12">Muscle</tissue>
    </source>
</reference>
<feature type="transmembrane region" description="Helical" evidence="10">
    <location>
        <begin position="152"/>
        <end position="170"/>
    </location>
</feature>
<keyword evidence="8 9" id="KW-0407">Ion channel</keyword>
<dbReference type="SUPFAM" id="SSF81324">
    <property type="entry name" value="Voltage-gated potassium channels"/>
    <property type="match status" value="2"/>
</dbReference>
<keyword evidence="3 9" id="KW-0812">Transmembrane</keyword>
<evidence type="ECO:0000256" key="5">
    <source>
        <dbReference type="ARBA" id="ARBA00022989"/>
    </source>
</evidence>
<dbReference type="PANTHER" id="PTHR11003:SF329">
    <property type="entry name" value="POTASSIUM CHANNEL SUBFAMILY K MEMBER 17-LIKE"/>
    <property type="match status" value="1"/>
</dbReference>
<dbReference type="InterPro" id="IPR003280">
    <property type="entry name" value="2pore_dom_K_chnl"/>
</dbReference>
<evidence type="ECO:0000256" key="7">
    <source>
        <dbReference type="ARBA" id="ARBA00023136"/>
    </source>
</evidence>
<protein>
    <submittedName>
        <fullName evidence="12">Potassium channel subfamily K member 5</fullName>
    </submittedName>
</protein>
<feature type="domain" description="Potassium channel" evidence="11">
    <location>
        <begin position="41"/>
        <end position="96"/>
    </location>
</feature>
<feature type="domain" description="Potassium channel" evidence="11">
    <location>
        <begin position="129"/>
        <end position="209"/>
    </location>
</feature>
<dbReference type="OrthoDB" id="297496at2759"/>
<dbReference type="Proteomes" id="UP000281406">
    <property type="component" value="Unassembled WGS sequence"/>
</dbReference>
<evidence type="ECO:0000256" key="4">
    <source>
        <dbReference type="ARBA" id="ARBA00022958"/>
    </source>
</evidence>
<name>A0A3N0Y9D2_ANAGA</name>
<keyword evidence="5 10" id="KW-1133">Transmembrane helix</keyword>
<evidence type="ECO:0000313" key="13">
    <source>
        <dbReference type="Proteomes" id="UP000281406"/>
    </source>
</evidence>
<keyword evidence="4" id="KW-0630">Potassium</keyword>
<dbReference type="GO" id="GO:0015271">
    <property type="term" value="F:outward rectifier potassium channel activity"/>
    <property type="evidence" value="ECO:0007669"/>
    <property type="project" value="TreeGrafter"/>
</dbReference>
<evidence type="ECO:0000256" key="8">
    <source>
        <dbReference type="ARBA" id="ARBA00023303"/>
    </source>
</evidence>
<evidence type="ECO:0000256" key="9">
    <source>
        <dbReference type="RuleBase" id="RU003857"/>
    </source>
</evidence>
<evidence type="ECO:0000256" key="6">
    <source>
        <dbReference type="ARBA" id="ARBA00023065"/>
    </source>
</evidence>
<comment type="caution">
    <text evidence="12">The sequence shown here is derived from an EMBL/GenBank/DDBJ whole genome shotgun (WGS) entry which is preliminary data.</text>
</comment>
<feature type="transmembrane region" description="Helical" evidence="10">
    <location>
        <begin position="182"/>
        <end position="201"/>
    </location>
</feature>
<sequence>MKLLEKYPCVGQNGLRELAEMIKAASLSGLSPDSNDTADGFWKYTSSSVFAATVVTTIGYGNIIPLTTAGQIFCVMFALFGIPLNVVILNRVGKYMLAIERNFCNFLEKKIDRGKCVQISIHSISFISSAFLYFVVPMLLFKEYEGWSYAEAIYYCFITLSTIGFGDYVADHNPAKNYPEWYSCLMAAWIFFGLAWLALLINHTIDLLESFNAYLRGRRNAQTQVEESKEQPEKGLKVEET</sequence>
<accession>A0A3N0Y9D2</accession>
<keyword evidence="2 9" id="KW-0813">Transport</keyword>
<keyword evidence="7 10" id="KW-0472">Membrane</keyword>
<feature type="transmembrane region" description="Helical" evidence="10">
    <location>
        <begin position="119"/>
        <end position="140"/>
    </location>
</feature>
<gene>
    <name evidence="12" type="ORF">DPX16_8609</name>
</gene>
<dbReference type="PANTHER" id="PTHR11003">
    <property type="entry name" value="POTASSIUM CHANNEL, SUBFAMILY K"/>
    <property type="match status" value="1"/>
</dbReference>
<feature type="transmembrane region" description="Helical" evidence="10">
    <location>
        <begin position="69"/>
        <end position="89"/>
    </location>
</feature>
<dbReference type="PRINTS" id="PR01333">
    <property type="entry name" value="2POREKCHANEL"/>
</dbReference>
<comment type="similarity">
    <text evidence="9">Belongs to the two pore domain potassium channel (TC 1.A.1.8) family.</text>
</comment>
<comment type="subcellular location">
    <subcellularLocation>
        <location evidence="1">Membrane</location>
        <topology evidence="1">Multi-pass membrane protein</topology>
    </subcellularLocation>
</comment>
<evidence type="ECO:0000259" key="11">
    <source>
        <dbReference type="Pfam" id="PF07885"/>
    </source>
</evidence>
<dbReference type="GO" id="GO:0022841">
    <property type="term" value="F:potassium ion leak channel activity"/>
    <property type="evidence" value="ECO:0007669"/>
    <property type="project" value="TreeGrafter"/>
</dbReference>
<keyword evidence="6 9" id="KW-0406">Ion transport</keyword>
<dbReference type="Pfam" id="PF07885">
    <property type="entry name" value="Ion_trans_2"/>
    <property type="match status" value="2"/>
</dbReference>
<dbReference type="AlphaFoldDB" id="A0A3N0Y9D2"/>
<evidence type="ECO:0000256" key="1">
    <source>
        <dbReference type="ARBA" id="ARBA00004141"/>
    </source>
</evidence>
<evidence type="ECO:0000256" key="10">
    <source>
        <dbReference type="SAM" id="Phobius"/>
    </source>
</evidence>
<keyword evidence="13" id="KW-1185">Reference proteome</keyword>
<dbReference type="Gene3D" id="1.10.287.70">
    <property type="match status" value="1"/>
</dbReference>
<evidence type="ECO:0000256" key="2">
    <source>
        <dbReference type="ARBA" id="ARBA00022448"/>
    </source>
</evidence>
<dbReference type="EMBL" id="RJVU01049301">
    <property type="protein sequence ID" value="ROL42863.1"/>
    <property type="molecule type" value="Genomic_DNA"/>
</dbReference>
<dbReference type="GO" id="GO:0030322">
    <property type="term" value="P:stabilization of membrane potential"/>
    <property type="evidence" value="ECO:0007669"/>
    <property type="project" value="TreeGrafter"/>
</dbReference>
<dbReference type="InterPro" id="IPR013099">
    <property type="entry name" value="K_chnl_dom"/>
</dbReference>
<organism evidence="12 13">
    <name type="scientific">Anabarilius grahami</name>
    <name type="common">Kanglang fish</name>
    <name type="synonym">Barilius grahami</name>
    <dbReference type="NCBI Taxonomy" id="495550"/>
    <lineage>
        <taxon>Eukaryota</taxon>
        <taxon>Metazoa</taxon>
        <taxon>Chordata</taxon>
        <taxon>Craniata</taxon>
        <taxon>Vertebrata</taxon>
        <taxon>Euteleostomi</taxon>
        <taxon>Actinopterygii</taxon>
        <taxon>Neopterygii</taxon>
        <taxon>Teleostei</taxon>
        <taxon>Ostariophysi</taxon>
        <taxon>Cypriniformes</taxon>
        <taxon>Xenocyprididae</taxon>
        <taxon>Xenocypridinae</taxon>
        <taxon>Xenocypridinae incertae sedis</taxon>
        <taxon>Anabarilius</taxon>
    </lineage>
</organism>
<evidence type="ECO:0000256" key="3">
    <source>
        <dbReference type="ARBA" id="ARBA00022692"/>
    </source>
</evidence>
<proteinExistence type="inferred from homology"/>